<dbReference type="EMBL" id="CP048209">
    <property type="protein sequence ID" value="QHT61714.1"/>
    <property type="molecule type" value="Genomic_DNA"/>
</dbReference>
<keyword evidence="2" id="KW-1185">Reference proteome</keyword>
<reference evidence="1 2" key="1">
    <citation type="submission" date="2020-01" db="EMBL/GenBank/DDBJ databases">
        <title>Paenibacillus sp. nov., isolated from tomato rhizosphere.</title>
        <authorList>
            <person name="Weon H.-Y."/>
            <person name="Lee S.A."/>
        </authorList>
    </citation>
    <scope>NUCLEOTIDE SEQUENCE [LARGE SCALE GENOMIC DNA]</scope>
    <source>
        <strain evidence="1 2">12200R-189</strain>
    </source>
</reference>
<name>A0A6C0G2Z3_9BACL</name>
<proteinExistence type="predicted"/>
<sequence length="120" mass="13548">MSEAEDYINSLNQEYGLSLTGLSPLYESMKLPKTAIRNVVKDFGNGLGRVVYVDPQNRLIANRMEPLVVGLAETAAMLGWSKQQVSEYIKRDKFPEPALRLASGPLWTIEQIEKYRDARS</sequence>
<evidence type="ECO:0000313" key="1">
    <source>
        <dbReference type="EMBL" id="QHT61714.1"/>
    </source>
</evidence>
<gene>
    <name evidence="1" type="ORF">GXP70_18195</name>
</gene>
<evidence type="ECO:0000313" key="2">
    <source>
        <dbReference type="Proteomes" id="UP000476064"/>
    </source>
</evidence>
<dbReference type="RefSeq" id="WP_162358153.1">
    <property type="nucleotide sequence ID" value="NZ_CP048209.1"/>
</dbReference>
<organism evidence="1 2">
    <name type="scientific">Paenibacillus lycopersici</name>
    <dbReference type="NCBI Taxonomy" id="2704462"/>
    <lineage>
        <taxon>Bacteria</taxon>
        <taxon>Bacillati</taxon>
        <taxon>Bacillota</taxon>
        <taxon>Bacilli</taxon>
        <taxon>Bacillales</taxon>
        <taxon>Paenibacillaceae</taxon>
        <taxon>Paenibacillus</taxon>
    </lineage>
</organism>
<dbReference type="Proteomes" id="UP000476064">
    <property type="component" value="Chromosome"/>
</dbReference>
<accession>A0A6C0G2Z3</accession>
<protein>
    <submittedName>
        <fullName evidence="1">Uncharacterized protein</fullName>
    </submittedName>
</protein>
<dbReference type="AlphaFoldDB" id="A0A6C0G2Z3"/>
<dbReference type="KEGG" id="plyc:GXP70_18195"/>